<dbReference type="EMBL" id="SMOL01000157">
    <property type="protein sequence ID" value="KAB2626754.1"/>
    <property type="molecule type" value="Genomic_DNA"/>
</dbReference>
<evidence type="ECO:0000313" key="2">
    <source>
        <dbReference type="Proteomes" id="UP000327157"/>
    </source>
</evidence>
<comment type="caution">
    <text evidence="1">The sequence shown here is derived from an EMBL/GenBank/DDBJ whole genome shotgun (WGS) entry which is preliminary data.</text>
</comment>
<evidence type="ECO:0000313" key="1">
    <source>
        <dbReference type="EMBL" id="KAB2626754.1"/>
    </source>
</evidence>
<organism evidence="1 2">
    <name type="scientific">Pyrus ussuriensis x Pyrus communis</name>
    <dbReference type="NCBI Taxonomy" id="2448454"/>
    <lineage>
        <taxon>Eukaryota</taxon>
        <taxon>Viridiplantae</taxon>
        <taxon>Streptophyta</taxon>
        <taxon>Embryophyta</taxon>
        <taxon>Tracheophyta</taxon>
        <taxon>Spermatophyta</taxon>
        <taxon>Magnoliopsida</taxon>
        <taxon>eudicotyledons</taxon>
        <taxon>Gunneridae</taxon>
        <taxon>Pentapetalae</taxon>
        <taxon>rosids</taxon>
        <taxon>fabids</taxon>
        <taxon>Rosales</taxon>
        <taxon>Rosaceae</taxon>
        <taxon>Amygdaloideae</taxon>
        <taxon>Maleae</taxon>
        <taxon>Pyrus</taxon>
    </lineage>
</organism>
<proteinExistence type="predicted"/>
<sequence length="91" mass="10347">MLAPSSCSMQLISIPKRAVPKPFLIYKDSNSYDMINEVTKECGFVLSSACELKAEDNQIYSIKYELFLSMGTGGRRWVMPQSSHLMTEKFK</sequence>
<name>A0A5N5HTP4_9ROSA</name>
<reference evidence="1 2" key="3">
    <citation type="submission" date="2019-11" db="EMBL/GenBank/DDBJ databases">
        <title>A de novo genome assembly of a pear dwarfing rootstock.</title>
        <authorList>
            <person name="Wang F."/>
            <person name="Wang J."/>
            <person name="Li S."/>
            <person name="Zhang Y."/>
            <person name="Fang M."/>
            <person name="Ma L."/>
            <person name="Zhao Y."/>
            <person name="Jiang S."/>
        </authorList>
    </citation>
    <scope>NUCLEOTIDE SEQUENCE [LARGE SCALE GENOMIC DNA]</scope>
    <source>
        <strain evidence="1">S2</strain>
        <tissue evidence="1">Leaf</tissue>
    </source>
</reference>
<gene>
    <name evidence="1" type="ORF">D8674_020372</name>
</gene>
<reference evidence="2" key="2">
    <citation type="submission" date="2019-10" db="EMBL/GenBank/DDBJ databases">
        <title>A de novo genome assembly of a pear dwarfing rootstock.</title>
        <authorList>
            <person name="Wang F."/>
            <person name="Wang J."/>
            <person name="Li S."/>
            <person name="Zhang Y."/>
            <person name="Fang M."/>
            <person name="Ma L."/>
            <person name="Zhao Y."/>
            <person name="Jiang S."/>
        </authorList>
    </citation>
    <scope>NUCLEOTIDE SEQUENCE [LARGE SCALE GENOMIC DNA]</scope>
</reference>
<dbReference type="Proteomes" id="UP000327157">
    <property type="component" value="Chromosome 2"/>
</dbReference>
<keyword evidence="2" id="KW-1185">Reference proteome</keyword>
<reference evidence="1 2" key="1">
    <citation type="submission" date="2019-09" db="EMBL/GenBank/DDBJ databases">
        <authorList>
            <person name="Ou C."/>
        </authorList>
    </citation>
    <scope>NUCLEOTIDE SEQUENCE [LARGE SCALE GENOMIC DNA]</scope>
    <source>
        <strain evidence="1">S2</strain>
        <tissue evidence="1">Leaf</tissue>
    </source>
</reference>
<accession>A0A5N5HTP4</accession>
<dbReference type="AlphaFoldDB" id="A0A5N5HTP4"/>
<protein>
    <submittedName>
        <fullName evidence="1">Uncharacterized protein</fullName>
    </submittedName>
</protein>